<dbReference type="STRING" id="439228.SAMN06295920_105128"/>
<dbReference type="EMBL" id="FUYM01000005">
    <property type="protein sequence ID" value="SKB70063.1"/>
    <property type="molecule type" value="Genomic_DNA"/>
</dbReference>
<dbReference type="AlphaFoldDB" id="A0A1T5DEW2"/>
<reference evidence="3" key="1">
    <citation type="submission" date="2017-02" db="EMBL/GenBank/DDBJ databases">
        <authorList>
            <person name="Varghese N."/>
            <person name="Submissions S."/>
        </authorList>
    </citation>
    <scope>NUCLEOTIDE SEQUENCE [LARGE SCALE GENOMIC DNA]</scope>
    <source>
        <strain evidence="3">UM2</strain>
    </source>
</reference>
<evidence type="ECO:0000313" key="3">
    <source>
        <dbReference type="Proteomes" id="UP000189818"/>
    </source>
</evidence>
<dbReference type="Proteomes" id="UP000189818">
    <property type="component" value="Unassembled WGS sequence"/>
</dbReference>
<evidence type="ECO:0000256" key="1">
    <source>
        <dbReference type="SAM" id="Phobius"/>
    </source>
</evidence>
<proteinExistence type="predicted"/>
<keyword evidence="1" id="KW-0812">Transmembrane</keyword>
<gene>
    <name evidence="2" type="ORF">SAMN06295920_105128</name>
</gene>
<organism evidence="2 3">
    <name type="scientific">Rhizorhabdus histidinilytica</name>
    <dbReference type="NCBI Taxonomy" id="439228"/>
    <lineage>
        <taxon>Bacteria</taxon>
        <taxon>Pseudomonadati</taxon>
        <taxon>Pseudomonadota</taxon>
        <taxon>Alphaproteobacteria</taxon>
        <taxon>Sphingomonadales</taxon>
        <taxon>Sphingomonadaceae</taxon>
        <taxon>Rhizorhabdus</taxon>
    </lineage>
</organism>
<feature type="transmembrane region" description="Helical" evidence="1">
    <location>
        <begin position="12"/>
        <end position="29"/>
    </location>
</feature>
<evidence type="ECO:0000313" key="2">
    <source>
        <dbReference type="EMBL" id="SKB70063.1"/>
    </source>
</evidence>
<accession>A0A1T5DEW2</accession>
<name>A0A1T5DEW2_9SPHN</name>
<keyword evidence="1" id="KW-1133">Transmembrane helix</keyword>
<keyword evidence="1" id="KW-0472">Membrane</keyword>
<keyword evidence="3" id="KW-1185">Reference proteome</keyword>
<protein>
    <submittedName>
        <fullName evidence="2">Uncharacterized protein</fullName>
    </submittedName>
</protein>
<sequence>MFGFIGDHYLVLPIAAAALFMAVVGFVSIEDMLRHR</sequence>